<dbReference type="eggNOG" id="ENOG502RZNG">
    <property type="taxonomic scope" value="Eukaryota"/>
</dbReference>
<evidence type="ECO:0000313" key="3">
    <source>
        <dbReference type="EMBL" id="EJK51871.1"/>
    </source>
</evidence>
<dbReference type="Proteomes" id="UP000266841">
    <property type="component" value="Unassembled WGS sequence"/>
</dbReference>
<feature type="compositionally biased region" description="Low complexity" evidence="1">
    <location>
        <begin position="70"/>
        <end position="87"/>
    </location>
</feature>
<dbReference type="Gene3D" id="2.60.40.200">
    <property type="entry name" value="Superoxide dismutase, copper/zinc binding domain"/>
    <property type="match status" value="1"/>
</dbReference>
<dbReference type="InterPro" id="IPR001424">
    <property type="entry name" value="SOD_Cu_Zn_dom"/>
</dbReference>
<feature type="domain" description="Superoxide dismutase copper/zinc binding" evidence="2">
    <location>
        <begin position="130"/>
        <end position="246"/>
    </location>
</feature>
<protein>
    <recommendedName>
        <fullName evidence="2">Superoxide dismutase copper/zinc binding domain-containing protein</fullName>
    </recommendedName>
</protein>
<gene>
    <name evidence="3" type="ORF">THAOC_28915</name>
</gene>
<dbReference type="OrthoDB" id="46161at2759"/>
<evidence type="ECO:0000259" key="2">
    <source>
        <dbReference type="Pfam" id="PF00080"/>
    </source>
</evidence>
<dbReference type="InterPro" id="IPR036423">
    <property type="entry name" value="SOD-like_Cu/Zn_dom_sf"/>
</dbReference>
<evidence type="ECO:0000256" key="1">
    <source>
        <dbReference type="SAM" id="MobiDB-lite"/>
    </source>
</evidence>
<dbReference type="SUPFAM" id="SSF49329">
    <property type="entry name" value="Cu,Zn superoxide dismutase-like"/>
    <property type="match status" value="1"/>
</dbReference>
<dbReference type="AlphaFoldDB" id="K0RSF9"/>
<dbReference type="Pfam" id="PF00080">
    <property type="entry name" value="Sod_Cu"/>
    <property type="match status" value="1"/>
</dbReference>
<dbReference type="GO" id="GO:0006801">
    <property type="term" value="P:superoxide metabolic process"/>
    <property type="evidence" value="ECO:0007669"/>
    <property type="project" value="InterPro"/>
</dbReference>
<evidence type="ECO:0000313" key="4">
    <source>
        <dbReference type="Proteomes" id="UP000266841"/>
    </source>
</evidence>
<name>K0RSF9_THAOC</name>
<keyword evidence="4" id="KW-1185">Reference proteome</keyword>
<proteinExistence type="predicted"/>
<organism evidence="3 4">
    <name type="scientific">Thalassiosira oceanica</name>
    <name type="common">Marine diatom</name>
    <dbReference type="NCBI Taxonomy" id="159749"/>
    <lineage>
        <taxon>Eukaryota</taxon>
        <taxon>Sar</taxon>
        <taxon>Stramenopiles</taxon>
        <taxon>Ochrophyta</taxon>
        <taxon>Bacillariophyta</taxon>
        <taxon>Coscinodiscophyceae</taxon>
        <taxon>Thalassiosirophycidae</taxon>
        <taxon>Thalassiosirales</taxon>
        <taxon>Thalassiosiraceae</taxon>
        <taxon>Thalassiosira</taxon>
    </lineage>
</organism>
<comment type="caution">
    <text evidence="3">The sequence shown here is derived from an EMBL/GenBank/DDBJ whole genome shotgun (WGS) entry which is preliminary data.</text>
</comment>
<feature type="region of interest" description="Disordered" evidence="1">
    <location>
        <begin position="67"/>
        <end position="108"/>
    </location>
</feature>
<reference evidence="3 4" key="1">
    <citation type="journal article" date="2012" name="Genome Biol.">
        <title>Genome and low-iron response of an oceanic diatom adapted to chronic iron limitation.</title>
        <authorList>
            <person name="Lommer M."/>
            <person name="Specht M."/>
            <person name="Roy A.S."/>
            <person name="Kraemer L."/>
            <person name="Andreson R."/>
            <person name="Gutowska M.A."/>
            <person name="Wolf J."/>
            <person name="Bergner S.V."/>
            <person name="Schilhabel M.B."/>
            <person name="Klostermeier U.C."/>
            <person name="Beiko R.G."/>
            <person name="Rosenstiel P."/>
            <person name="Hippler M."/>
            <person name="Laroche J."/>
        </authorList>
    </citation>
    <scope>NUCLEOTIDE SEQUENCE [LARGE SCALE GENOMIC DNA]</scope>
    <source>
        <strain evidence="3 4">CCMP1005</strain>
    </source>
</reference>
<feature type="non-terminal residue" evidence="3">
    <location>
        <position position="1"/>
    </location>
</feature>
<dbReference type="EMBL" id="AGNL01040855">
    <property type="protein sequence ID" value="EJK51871.1"/>
    <property type="molecule type" value="Genomic_DNA"/>
</dbReference>
<accession>K0RSF9</accession>
<sequence length="252" mass="25463">VPPACQAEAASGGTVAKCYYEKDTTTTGVSCTCGDSDCPNPSGLEATSTACKKDVTVTSCPAVGEYASAGSGPVRSGPTRGPGRGTAPPRPPPNASSRTWARRTETRCGTRTPRAAVKVCFDGWNYGAGANLEMNVAGLGVSTTGGVHIHTGTSCADESAQGGHYFVTTRASDAAPGKTAGDPWFGDTADIAPTGTSYTTDANGRGTADFTFDSGTGLHNNVGRVVVIHDTYTADGGDYARVACGVLAEPAP</sequence>
<dbReference type="GO" id="GO:0046872">
    <property type="term" value="F:metal ion binding"/>
    <property type="evidence" value="ECO:0007669"/>
    <property type="project" value="InterPro"/>
</dbReference>